<dbReference type="RefSeq" id="WP_256311485.1">
    <property type="nucleotide sequence ID" value="NZ_JANGAC010000007.1"/>
</dbReference>
<dbReference type="SUPFAM" id="SSF53822">
    <property type="entry name" value="Periplasmic binding protein-like I"/>
    <property type="match status" value="1"/>
</dbReference>
<evidence type="ECO:0000259" key="4">
    <source>
        <dbReference type="PROSITE" id="PS50932"/>
    </source>
</evidence>
<dbReference type="InterPro" id="IPR000843">
    <property type="entry name" value="HTH_LacI"/>
</dbReference>
<keyword evidence="3" id="KW-0804">Transcription</keyword>
<evidence type="ECO:0000256" key="1">
    <source>
        <dbReference type="ARBA" id="ARBA00023015"/>
    </source>
</evidence>
<dbReference type="Proteomes" id="UP001524478">
    <property type="component" value="Unassembled WGS sequence"/>
</dbReference>
<keyword evidence="2" id="KW-0238">DNA-binding</keyword>
<dbReference type="Pfam" id="PF00356">
    <property type="entry name" value="LacI"/>
    <property type="match status" value="1"/>
</dbReference>
<name>A0ABT1SAM1_9FIRM</name>
<proteinExistence type="predicted"/>
<dbReference type="Gene3D" id="3.40.50.2300">
    <property type="match status" value="2"/>
</dbReference>
<keyword evidence="1" id="KW-0805">Transcription regulation</keyword>
<dbReference type="PROSITE" id="PS50932">
    <property type="entry name" value="HTH_LACI_2"/>
    <property type="match status" value="1"/>
</dbReference>
<dbReference type="InterPro" id="IPR010982">
    <property type="entry name" value="Lambda_DNA-bd_dom_sf"/>
</dbReference>
<dbReference type="EMBL" id="JANGAC010000007">
    <property type="protein sequence ID" value="MCQ4923528.1"/>
    <property type="molecule type" value="Genomic_DNA"/>
</dbReference>
<protein>
    <submittedName>
        <fullName evidence="5">LacI family transcriptional regulator</fullName>
    </submittedName>
</protein>
<evidence type="ECO:0000256" key="2">
    <source>
        <dbReference type="ARBA" id="ARBA00023125"/>
    </source>
</evidence>
<organism evidence="5 6">
    <name type="scientific">Tissierella carlieri</name>
    <dbReference type="NCBI Taxonomy" id="689904"/>
    <lineage>
        <taxon>Bacteria</taxon>
        <taxon>Bacillati</taxon>
        <taxon>Bacillota</taxon>
        <taxon>Tissierellia</taxon>
        <taxon>Tissierellales</taxon>
        <taxon>Tissierellaceae</taxon>
        <taxon>Tissierella</taxon>
    </lineage>
</organism>
<dbReference type="Pfam" id="PF00532">
    <property type="entry name" value="Peripla_BP_1"/>
    <property type="match status" value="1"/>
</dbReference>
<feature type="domain" description="HTH lacI-type" evidence="4">
    <location>
        <begin position="1"/>
        <end position="56"/>
    </location>
</feature>
<evidence type="ECO:0000313" key="6">
    <source>
        <dbReference type="Proteomes" id="UP001524478"/>
    </source>
</evidence>
<evidence type="ECO:0000256" key="3">
    <source>
        <dbReference type="ARBA" id="ARBA00023163"/>
    </source>
</evidence>
<evidence type="ECO:0000313" key="5">
    <source>
        <dbReference type="EMBL" id="MCQ4923528.1"/>
    </source>
</evidence>
<dbReference type="SUPFAM" id="SSF47413">
    <property type="entry name" value="lambda repressor-like DNA-binding domains"/>
    <property type="match status" value="1"/>
</dbReference>
<reference evidence="5 6" key="1">
    <citation type="submission" date="2022-06" db="EMBL/GenBank/DDBJ databases">
        <title>Isolation of gut microbiota from human fecal samples.</title>
        <authorList>
            <person name="Pamer E.G."/>
            <person name="Barat B."/>
            <person name="Waligurski E."/>
            <person name="Medina S."/>
            <person name="Paddock L."/>
            <person name="Mostad J."/>
        </authorList>
    </citation>
    <scope>NUCLEOTIDE SEQUENCE [LARGE SCALE GENOMIC DNA]</scope>
    <source>
        <strain evidence="5 6">DFI.7.95</strain>
    </source>
</reference>
<dbReference type="PANTHER" id="PTHR30146:SF109">
    <property type="entry name" value="HTH-TYPE TRANSCRIPTIONAL REGULATOR GALS"/>
    <property type="match status" value="1"/>
</dbReference>
<keyword evidence="6" id="KW-1185">Reference proteome</keyword>
<dbReference type="CDD" id="cd06267">
    <property type="entry name" value="PBP1_LacI_sugar_binding-like"/>
    <property type="match status" value="1"/>
</dbReference>
<dbReference type="SMART" id="SM00354">
    <property type="entry name" value="HTH_LACI"/>
    <property type="match status" value="1"/>
</dbReference>
<sequence length="326" mass="36140">MTIKRIAELANVSSATVSKIINGKDKHISEATRQKVLGIIEREGYIPNGIAKSLKMKRTKTIGIIMPDVMNLFFSEIARGAEDAAERKGYSVILCNSDNKQSKEEKYIQILQEKMVDGIILTASESSISKSLDRCNTPMVLVDRDIASDKKVGRIVVNNEEGAYNATNFLIKKGCKNIGFISADSKTKLSAARLRGYEKALIDNGLKIDKEKIFLQNYTIESGYQGTMALLMQTEIDGVYCGNDLIAIGAIKALKEKNIKIPKEVKIIGFDDISISQYIDPPLTTIKQPIYQMGEEAVEMLISMIEEKSIKMTKVLETILVERGSS</sequence>
<dbReference type="CDD" id="cd01392">
    <property type="entry name" value="HTH_LacI"/>
    <property type="match status" value="1"/>
</dbReference>
<gene>
    <name evidence="5" type="ORF">NE686_10550</name>
</gene>
<comment type="caution">
    <text evidence="5">The sequence shown here is derived from an EMBL/GenBank/DDBJ whole genome shotgun (WGS) entry which is preliminary data.</text>
</comment>
<accession>A0ABT1SAM1</accession>
<dbReference type="PANTHER" id="PTHR30146">
    <property type="entry name" value="LACI-RELATED TRANSCRIPTIONAL REPRESSOR"/>
    <property type="match status" value="1"/>
</dbReference>
<dbReference type="InterPro" id="IPR028082">
    <property type="entry name" value="Peripla_BP_I"/>
</dbReference>
<dbReference type="InterPro" id="IPR001761">
    <property type="entry name" value="Peripla_BP/Lac1_sug-bd_dom"/>
</dbReference>
<dbReference type="Gene3D" id="1.10.260.40">
    <property type="entry name" value="lambda repressor-like DNA-binding domains"/>
    <property type="match status" value="1"/>
</dbReference>